<dbReference type="AlphaFoldDB" id="A0A538TZA0"/>
<name>A0A538TZA0_UNCEI</name>
<accession>A0A538TZA0</accession>
<sequence>MLRYHGAPRQAVGFWAPPGVADVALAQPGGSARITLERPAAAAAAGVETGVEVVAEVDPGAYLLEWRRA</sequence>
<gene>
    <name evidence="1" type="ORF">E6K81_15965</name>
</gene>
<comment type="caution">
    <text evidence="1">The sequence shown here is derived from an EMBL/GenBank/DDBJ whole genome shotgun (WGS) entry which is preliminary data.</text>
</comment>
<dbReference type="EMBL" id="VBPB01000355">
    <property type="protein sequence ID" value="TMQ68977.1"/>
    <property type="molecule type" value="Genomic_DNA"/>
</dbReference>
<protein>
    <submittedName>
        <fullName evidence="1">Uncharacterized protein</fullName>
    </submittedName>
</protein>
<organism evidence="1 2">
    <name type="scientific">Eiseniibacteriota bacterium</name>
    <dbReference type="NCBI Taxonomy" id="2212470"/>
    <lineage>
        <taxon>Bacteria</taxon>
        <taxon>Candidatus Eiseniibacteriota</taxon>
    </lineage>
</organism>
<dbReference type="Proteomes" id="UP000319771">
    <property type="component" value="Unassembled WGS sequence"/>
</dbReference>
<reference evidence="1 2" key="1">
    <citation type="journal article" date="2019" name="Nat. Microbiol.">
        <title>Mediterranean grassland soil C-N compound turnover is dependent on rainfall and depth, and is mediated by genomically divergent microorganisms.</title>
        <authorList>
            <person name="Diamond S."/>
            <person name="Andeer P.F."/>
            <person name="Li Z."/>
            <person name="Crits-Christoph A."/>
            <person name="Burstein D."/>
            <person name="Anantharaman K."/>
            <person name="Lane K.R."/>
            <person name="Thomas B.C."/>
            <person name="Pan C."/>
            <person name="Northen T.R."/>
            <person name="Banfield J.F."/>
        </authorList>
    </citation>
    <scope>NUCLEOTIDE SEQUENCE [LARGE SCALE GENOMIC DNA]</scope>
    <source>
        <strain evidence="1">WS_11</strain>
    </source>
</reference>
<proteinExistence type="predicted"/>
<evidence type="ECO:0000313" key="2">
    <source>
        <dbReference type="Proteomes" id="UP000319771"/>
    </source>
</evidence>
<evidence type="ECO:0000313" key="1">
    <source>
        <dbReference type="EMBL" id="TMQ68977.1"/>
    </source>
</evidence>